<dbReference type="AlphaFoldDB" id="A0A1B9F8R4"/>
<sequence>MHELTLAEGLARELREIAIRHRASAIRDVFVSIGALSGIVQESFEFGFEIIKEQEPLLKEANLHVEVDYPSYRCKGCGSIIEKSSVVPSQCPKCKGLQFFPIGGDDLRLLRVELDLEEEMEDI</sequence>
<dbReference type="RefSeq" id="WP_067615431.1">
    <property type="nucleotide sequence ID" value="NZ_MAGO01000001.1"/>
</dbReference>
<dbReference type="Gene3D" id="3.30.2320.80">
    <property type="match status" value="1"/>
</dbReference>
<dbReference type="HAMAP" id="MF_00213">
    <property type="entry name" value="HypA_HybF"/>
    <property type="match status" value="1"/>
</dbReference>
<keyword evidence="3 4" id="KW-0862">Zinc</keyword>
<feature type="binding site" evidence="4">
    <location>
        <position position="2"/>
    </location>
    <ligand>
        <name>Ni(2+)</name>
        <dbReference type="ChEBI" id="CHEBI:49786"/>
    </ligand>
</feature>
<evidence type="ECO:0000256" key="4">
    <source>
        <dbReference type="HAMAP-Rule" id="MF_00213"/>
    </source>
</evidence>
<keyword evidence="6" id="KW-1185">Reference proteome</keyword>
<dbReference type="PANTHER" id="PTHR34535">
    <property type="entry name" value="HYDROGENASE MATURATION FACTOR HYPA"/>
    <property type="match status" value="1"/>
</dbReference>
<feature type="binding site" evidence="4">
    <location>
        <position position="91"/>
    </location>
    <ligand>
        <name>Zn(2+)</name>
        <dbReference type="ChEBI" id="CHEBI:29105"/>
    </ligand>
</feature>
<keyword evidence="2 4" id="KW-0479">Metal-binding</keyword>
<evidence type="ECO:0000313" key="5">
    <source>
        <dbReference type="EMBL" id="OCC16328.1"/>
    </source>
</evidence>
<dbReference type="Proteomes" id="UP000093080">
    <property type="component" value="Unassembled WGS sequence"/>
</dbReference>
<name>A0A1B9F8R4_9BACT</name>
<comment type="caution">
    <text evidence="5">The sequence shown here is derived from an EMBL/GenBank/DDBJ whole genome shotgun (WGS) entry which is preliminary data.</text>
</comment>
<feature type="binding site" evidence="4">
    <location>
        <position position="74"/>
    </location>
    <ligand>
        <name>Zn(2+)</name>
        <dbReference type="ChEBI" id="CHEBI:29105"/>
    </ligand>
</feature>
<dbReference type="EMBL" id="MAGO01000001">
    <property type="protein sequence ID" value="OCC16328.1"/>
    <property type="molecule type" value="Genomic_DNA"/>
</dbReference>
<dbReference type="GO" id="GO:0008270">
    <property type="term" value="F:zinc ion binding"/>
    <property type="evidence" value="ECO:0007669"/>
    <property type="project" value="UniProtKB-UniRule"/>
</dbReference>
<feature type="binding site" evidence="4">
    <location>
        <position position="94"/>
    </location>
    <ligand>
        <name>Zn(2+)</name>
        <dbReference type="ChEBI" id="CHEBI:29105"/>
    </ligand>
</feature>
<accession>A0A1B9F8R4</accession>
<comment type="similarity">
    <text evidence="4">Belongs to the HypA/HybF family.</text>
</comment>
<organism evidence="5 6">
    <name type="scientific">Dissulfuribacter thermophilus</name>
    <dbReference type="NCBI Taxonomy" id="1156395"/>
    <lineage>
        <taxon>Bacteria</taxon>
        <taxon>Pseudomonadati</taxon>
        <taxon>Thermodesulfobacteriota</taxon>
        <taxon>Dissulfuribacteria</taxon>
        <taxon>Dissulfuribacterales</taxon>
        <taxon>Dissulfuribacteraceae</taxon>
        <taxon>Dissulfuribacter</taxon>
    </lineage>
</organism>
<comment type="function">
    <text evidence="4">Involved in the maturation of [NiFe] hydrogenases. Required for nickel insertion into the metal center of the hydrogenase.</text>
</comment>
<dbReference type="STRING" id="1156395.DBT_0145"/>
<evidence type="ECO:0000256" key="3">
    <source>
        <dbReference type="ARBA" id="ARBA00022833"/>
    </source>
</evidence>
<reference evidence="5 6" key="1">
    <citation type="submission" date="2016-06" db="EMBL/GenBank/DDBJ databases">
        <title>Respiratory ammonification of nitrate coupled to the oxidation of elemental sulfur in deep-sea autotrophic thermophilic bacteria.</title>
        <authorList>
            <person name="Slobodkina G.B."/>
            <person name="Mardanov A.V."/>
            <person name="Ravin N.V."/>
            <person name="Frolova A.A."/>
            <person name="Viryasiv M.B."/>
            <person name="Chernyh N.A."/>
            <person name="Bonch-Osmolovskaya E.A."/>
            <person name="Slobodkin A.I."/>
        </authorList>
    </citation>
    <scope>NUCLEOTIDE SEQUENCE [LARGE SCALE GENOMIC DNA]</scope>
    <source>
        <strain evidence="5 6">S69</strain>
    </source>
</reference>
<keyword evidence="1 4" id="KW-0533">Nickel</keyword>
<evidence type="ECO:0000256" key="2">
    <source>
        <dbReference type="ARBA" id="ARBA00022723"/>
    </source>
</evidence>
<dbReference type="Pfam" id="PF01155">
    <property type="entry name" value="HypA"/>
    <property type="match status" value="1"/>
</dbReference>
<dbReference type="GO" id="GO:0016151">
    <property type="term" value="F:nickel cation binding"/>
    <property type="evidence" value="ECO:0007669"/>
    <property type="project" value="UniProtKB-UniRule"/>
</dbReference>
<gene>
    <name evidence="4" type="primary">hypA</name>
    <name evidence="5" type="ORF">DBT_0145</name>
</gene>
<protein>
    <recommendedName>
        <fullName evidence="4">Hydrogenase maturation factor HypA</fullName>
    </recommendedName>
</protein>
<dbReference type="PANTHER" id="PTHR34535:SF3">
    <property type="entry name" value="HYDROGENASE MATURATION FACTOR HYPA"/>
    <property type="match status" value="1"/>
</dbReference>
<feature type="binding site" evidence="4">
    <location>
        <position position="77"/>
    </location>
    <ligand>
        <name>Zn(2+)</name>
        <dbReference type="ChEBI" id="CHEBI:29105"/>
    </ligand>
</feature>
<evidence type="ECO:0000256" key="1">
    <source>
        <dbReference type="ARBA" id="ARBA00022596"/>
    </source>
</evidence>
<proteinExistence type="inferred from homology"/>
<evidence type="ECO:0000313" key="6">
    <source>
        <dbReference type="Proteomes" id="UP000093080"/>
    </source>
</evidence>
<dbReference type="PIRSF" id="PIRSF004761">
    <property type="entry name" value="Hydrgn_mat_HypA"/>
    <property type="match status" value="1"/>
</dbReference>
<dbReference type="GO" id="GO:0051604">
    <property type="term" value="P:protein maturation"/>
    <property type="evidence" value="ECO:0007669"/>
    <property type="project" value="InterPro"/>
</dbReference>
<dbReference type="OrthoDB" id="9800361at2"/>
<dbReference type="InterPro" id="IPR000688">
    <property type="entry name" value="HypA/HybF"/>
</dbReference>